<keyword evidence="1" id="KW-0863">Zinc-finger</keyword>
<dbReference type="InterPro" id="IPR036236">
    <property type="entry name" value="Znf_C2H2_sf"/>
</dbReference>
<evidence type="ECO:0000256" key="2">
    <source>
        <dbReference type="SAM" id="MobiDB-lite"/>
    </source>
</evidence>
<dbReference type="SUPFAM" id="SSF57667">
    <property type="entry name" value="beta-beta-alpha zinc fingers"/>
    <property type="match status" value="1"/>
</dbReference>
<feature type="region of interest" description="Disordered" evidence="2">
    <location>
        <begin position="300"/>
        <end position="321"/>
    </location>
</feature>
<proteinExistence type="predicted"/>
<name>A0A8B8HSF1_VANTA</name>
<dbReference type="AlphaFoldDB" id="A0A8B8HSF1"/>
<dbReference type="RefSeq" id="XP_026487565.2">
    <property type="nucleotide sequence ID" value="XM_026631780.2"/>
</dbReference>
<accession>A0A8B8HSF1</accession>
<dbReference type="GO" id="GO:0000492">
    <property type="term" value="P:box C/D snoRNP assembly"/>
    <property type="evidence" value="ECO:0007669"/>
    <property type="project" value="TreeGrafter"/>
</dbReference>
<dbReference type="GeneID" id="113394463"/>
<gene>
    <name evidence="5" type="primary">LOC113394463</name>
</gene>
<dbReference type="Proteomes" id="UP001652626">
    <property type="component" value="Chromosome 4"/>
</dbReference>
<feature type="domain" description="C2H2-type" evidence="3">
    <location>
        <begin position="23"/>
        <end position="45"/>
    </location>
</feature>
<dbReference type="SMART" id="SM00355">
    <property type="entry name" value="ZnF_C2H2"/>
    <property type="match status" value="2"/>
</dbReference>
<evidence type="ECO:0000313" key="4">
    <source>
        <dbReference type="Proteomes" id="UP001652626"/>
    </source>
</evidence>
<organism evidence="4 5">
    <name type="scientific">Vanessa tameamea</name>
    <name type="common">Kamehameha butterfly</name>
    <dbReference type="NCBI Taxonomy" id="334116"/>
    <lineage>
        <taxon>Eukaryota</taxon>
        <taxon>Metazoa</taxon>
        <taxon>Ecdysozoa</taxon>
        <taxon>Arthropoda</taxon>
        <taxon>Hexapoda</taxon>
        <taxon>Insecta</taxon>
        <taxon>Pterygota</taxon>
        <taxon>Neoptera</taxon>
        <taxon>Endopterygota</taxon>
        <taxon>Lepidoptera</taxon>
        <taxon>Glossata</taxon>
        <taxon>Ditrysia</taxon>
        <taxon>Papilionoidea</taxon>
        <taxon>Nymphalidae</taxon>
        <taxon>Nymphalinae</taxon>
        <taxon>Vanessa</taxon>
    </lineage>
</organism>
<evidence type="ECO:0000259" key="3">
    <source>
        <dbReference type="PROSITE" id="PS50157"/>
    </source>
</evidence>
<evidence type="ECO:0000256" key="1">
    <source>
        <dbReference type="PROSITE-ProRule" id="PRU00042"/>
    </source>
</evidence>
<dbReference type="InterPro" id="IPR019496">
    <property type="entry name" value="NUFIP1_cons_dom"/>
</dbReference>
<dbReference type="OrthoDB" id="273070at2759"/>
<keyword evidence="1" id="KW-0862">Zinc</keyword>
<keyword evidence="4" id="KW-1185">Reference proteome</keyword>
<dbReference type="InterPro" id="IPR039136">
    <property type="entry name" value="NUFIP1-like"/>
</dbReference>
<dbReference type="GO" id="GO:0005634">
    <property type="term" value="C:nucleus"/>
    <property type="evidence" value="ECO:0007669"/>
    <property type="project" value="TreeGrafter"/>
</dbReference>
<keyword evidence="1" id="KW-0479">Metal-binding</keyword>
<dbReference type="PROSITE" id="PS00028">
    <property type="entry name" value="ZINC_FINGER_C2H2_1"/>
    <property type="match status" value="1"/>
</dbReference>
<dbReference type="OMA" id="MTDYQHF"/>
<protein>
    <submittedName>
        <fullName evidence="5">FMR1-interacting protein NUFIP1</fullName>
    </submittedName>
</protein>
<dbReference type="Pfam" id="PF10453">
    <property type="entry name" value="NUFIP1"/>
    <property type="match status" value="1"/>
</dbReference>
<dbReference type="PANTHER" id="PTHR13309">
    <property type="entry name" value="NUCLEAR FRAGILE X MENTAL RETARDATION PROTEIN INTERACTING PROTEIN 1"/>
    <property type="match status" value="1"/>
</dbReference>
<dbReference type="GO" id="GO:0008270">
    <property type="term" value="F:zinc ion binding"/>
    <property type="evidence" value="ECO:0007669"/>
    <property type="project" value="UniProtKB-KW"/>
</dbReference>
<dbReference type="PANTHER" id="PTHR13309:SF0">
    <property type="entry name" value="FMR1-INTERACTING PROTEIN NUFIP1"/>
    <property type="match status" value="1"/>
</dbReference>
<evidence type="ECO:0000313" key="5">
    <source>
        <dbReference type="RefSeq" id="XP_026487565.2"/>
    </source>
</evidence>
<dbReference type="GO" id="GO:0003723">
    <property type="term" value="F:RNA binding"/>
    <property type="evidence" value="ECO:0007669"/>
    <property type="project" value="InterPro"/>
</dbReference>
<sequence>MVYRQSVPFNQNVGPQVPGSEKYWCETCDKGFMTRNHLNYHKQRHQKCNIDGCQFVAHPQVITKHIQMQHASGLYKRIGKLNNPEEIKKWREERKRKYPTKENIEKRQAEIKEKIRRGEKMGLKRSNHGVNNIKCGFNNKKQQYMTREKYMKTLNDRKITPQLPNKKRTVKKIVHKVIPPKEETRKIQPFRGIQDIVADDVVEEEMPEVSNNIIEDEDVTDAELVDKTITKPTLCGALTSLISNYESSDEDTEIDTITKPTTNINNLNTAPHSNMKYNDNKDFNVNKEPIPLINENRSALKPDNNLINNPNESENESGPEETTVVKVTKNDETKPVKHIPTKKERLQMCAKARSKIRPANLRRKLPSTLLEKLLHREIQHERNVILQCVRFVVENKYFDKVTV</sequence>
<dbReference type="InterPro" id="IPR013087">
    <property type="entry name" value="Znf_C2H2_type"/>
</dbReference>
<dbReference type="PROSITE" id="PS50157">
    <property type="entry name" value="ZINC_FINGER_C2H2_2"/>
    <property type="match status" value="1"/>
</dbReference>
<reference evidence="5" key="1">
    <citation type="submission" date="2025-08" db="UniProtKB">
        <authorList>
            <consortium name="RefSeq"/>
        </authorList>
    </citation>
    <scope>IDENTIFICATION</scope>
    <source>
        <tissue evidence="5">Whole body</tissue>
    </source>
</reference>